<dbReference type="AlphaFoldDB" id="A0A6S6ZMV6"/>
<evidence type="ECO:0000313" key="2">
    <source>
        <dbReference type="Proteomes" id="UP000494269"/>
    </source>
</evidence>
<proteinExistence type="predicted"/>
<organism evidence="1 2">
    <name type="scientific">Achromobacter kerstersii</name>
    <dbReference type="NCBI Taxonomy" id="1353890"/>
    <lineage>
        <taxon>Bacteria</taxon>
        <taxon>Pseudomonadati</taxon>
        <taxon>Pseudomonadota</taxon>
        <taxon>Betaproteobacteria</taxon>
        <taxon>Burkholderiales</taxon>
        <taxon>Alcaligenaceae</taxon>
        <taxon>Achromobacter</taxon>
    </lineage>
</organism>
<dbReference type="EMBL" id="CADIJQ010000001">
    <property type="protein sequence ID" value="CAB3676418.1"/>
    <property type="molecule type" value="Genomic_DNA"/>
</dbReference>
<accession>A0A6S6ZMV6</accession>
<keyword evidence="2" id="KW-1185">Reference proteome</keyword>
<reference evidence="1 2" key="1">
    <citation type="submission" date="2020-04" db="EMBL/GenBank/DDBJ databases">
        <authorList>
            <person name="De Canck E."/>
        </authorList>
    </citation>
    <scope>NUCLEOTIDE SEQUENCE [LARGE SCALE GENOMIC DNA]</scope>
    <source>
        <strain evidence="1 2">LMG 3441</strain>
    </source>
</reference>
<name>A0A6S6ZMV6_9BURK</name>
<dbReference type="Proteomes" id="UP000494269">
    <property type="component" value="Unassembled WGS sequence"/>
</dbReference>
<evidence type="ECO:0000313" key="1">
    <source>
        <dbReference type="EMBL" id="CAB3676418.1"/>
    </source>
</evidence>
<sequence length="45" mass="5158">MAASYRFRVEARNAKNIIQPCVVGVHFYPKKRCLYRADATARQTG</sequence>
<gene>
    <name evidence="1" type="ORF">LMG3441_01351</name>
</gene>
<protein>
    <submittedName>
        <fullName evidence="1">Uncharacterized protein</fullName>
    </submittedName>
</protein>